<dbReference type="InterPro" id="IPR045175">
    <property type="entry name" value="M28_fam"/>
</dbReference>
<dbReference type="Proteomes" id="UP000820669">
    <property type="component" value="Unassembled WGS sequence"/>
</dbReference>
<name>A0ABX1SLS7_9PSEU</name>
<reference evidence="2 3" key="1">
    <citation type="submission" date="2020-04" db="EMBL/GenBank/DDBJ databases">
        <authorList>
            <person name="Klaysubun C."/>
            <person name="Duangmal K."/>
            <person name="Lipun K."/>
        </authorList>
    </citation>
    <scope>NUCLEOTIDE SEQUENCE [LARGE SCALE GENOMIC DNA]</scope>
    <source>
        <strain evidence="2 3">K10HN5</strain>
    </source>
</reference>
<keyword evidence="3" id="KW-1185">Reference proteome</keyword>
<protein>
    <submittedName>
        <fullName evidence="2">M20/M25/M40 family metallo-hydrolase</fullName>
    </submittedName>
</protein>
<dbReference type="SUPFAM" id="SSF53187">
    <property type="entry name" value="Zn-dependent exopeptidases"/>
    <property type="match status" value="1"/>
</dbReference>
<gene>
    <name evidence="2" type="ORF">HF526_32430</name>
</gene>
<dbReference type="InterPro" id="IPR007484">
    <property type="entry name" value="Peptidase_M28"/>
</dbReference>
<dbReference type="EMBL" id="JAAXLA010000112">
    <property type="protein sequence ID" value="NMI01970.1"/>
    <property type="molecule type" value="Genomic_DNA"/>
</dbReference>
<sequence length="334" mass="34331">MAIALVLLAGCTSTGSGTPSTIGQVVDGQLAQRLKSDVSESGAFTHLQALQKIADEHGGHRAAPGPGYQASVDHVIAALRAAGYDVGTAAYGLSQREGGGDGQMTSQNIIAQTRTGDPGHVVMIGAHLDSVKKGPGIVDDGSGVAALLNIAGHLGASPPVRNAVRFAFFGSEENGSQGSRSYIESLSAEDRGKIMLYLNVDMVASPNGGYFVQGGTGSNKSAAGPPGSATVAHVLADQLAKTGVTAQMIEFVGDDESPFVAANIPAAGAENGDRRKKSEEQAQIWGGQAGQEFDPCYHTACDRLDNVNRIVLDHYLHALAGTVAYFATSGEKLS</sequence>
<evidence type="ECO:0000259" key="1">
    <source>
        <dbReference type="Pfam" id="PF04389"/>
    </source>
</evidence>
<dbReference type="PANTHER" id="PTHR12147:SF26">
    <property type="entry name" value="PEPTIDASE M28 DOMAIN-CONTAINING PROTEIN"/>
    <property type="match status" value="1"/>
</dbReference>
<feature type="domain" description="Peptidase M28" evidence="1">
    <location>
        <begin position="108"/>
        <end position="320"/>
    </location>
</feature>
<dbReference type="Pfam" id="PF04389">
    <property type="entry name" value="Peptidase_M28"/>
    <property type="match status" value="1"/>
</dbReference>
<evidence type="ECO:0000313" key="3">
    <source>
        <dbReference type="Proteomes" id="UP000820669"/>
    </source>
</evidence>
<accession>A0ABX1SLS7</accession>
<dbReference type="PANTHER" id="PTHR12147">
    <property type="entry name" value="METALLOPEPTIDASE M28 FAMILY MEMBER"/>
    <property type="match status" value="1"/>
</dbReference>
<proteinExistence type="predicted"/>
<dbReference type="Gene3D" id="3.40.630.10">
    <property type="entry name" value="Zn peptidases"/>
    <property type="match status" value="1"/>
</dbReference>
<comment type="caution">
    <text evidence="2">The sequence shown here is derived from an EMBL/GenBank/DDBJ whole genome shotgun (WGS) entry which is preliminary data.</text>
</comment>
<evidence type="ECO:0000313" key="2">
    <source>
        <dbReference type="EMBL" id="NMI01970.1"/>
    </source>
</evidence>
<organism evidence="2 3">
    <name type="scientific">Pseudonocardia acidicola</name>
    <dbReference type="NCBI Taxonomy" id="2724939"/>
    <lineage>
        <taxon>Bacteria</taxon>
        <taxon>Bacillati</taxon>
        <taxon>Actinomycetota</taxon>
        <taxon>Actinomycetes</taxon>
        <taxon>Pseudonocardiales</taxon>
        <taxon>Pseudonocardiaceae</taxon>
        <taxon>Pseudonocardia</taxon>
    </lineage>
</organism>